<evidence type="ECO:0000256" key="15">
    <source>
        <dbReference type="NCBIfam" id="TIGR00560"/>
    </source>
</evidence>
<dbReference type="InterPro" id="IPR048254">
    <property type="entry name" value="CDP_ALCOHOL_P_TRANSF_CS"/>
</dbReference>
<evidence type="ECO:0000256" key="10">
    <source>
        <dbReference type="ARBA" id="ARBA00023098"/>
    </source>
</evidence>
<dbReference type="RefSeq" id="WP_012506239.1">
    <property type="nucleotide sequence ID" value="NC_011059.1"/>
</dbReference>
<keyword evidence="12" id="KW-0594">Phospholipid biosynthesis</keyword>
<dbReference type="STRING" id="290512.Paes_1688"/>
<gene>
    <name evidence="18" type="ordered locus">Paes_1688</name>
</gene>
<protein>
    <recommendedName>
        <fullName evidence="5 15">CDP-diacylglycerol--glycerol-3-phosphate 3-phosphatidyltransferase</fullName>
        <ecNumber evidence="4 15">2.7.8.5</ecNumber>
    </recommendedName>
</protein>
<evidence type="ECO:0000256" key="14">
    <source>
        <dbReference type="ARBA" id="ARBA00048586"/>
    </source>
</evidence>
<dbReference type="InterPro" id="IPR050324">
    <property type="entry name" value="CDP-alcohol_PTase-I"/>
</dbReference>
<evidence type="ECO:0000256" key="6">
    <source>
        <dbReference type="ARBA" id="ARBA00022516"/>
    </source>
</evidence>
<dbReference type="KEGG" id="paa:Paes_1688"/>
<evidence type="ECO:0000256" key="17">
    <source>
        <dbReference type="SAM" id="Phobius"/>
    </source>
</evidence>
<dbReference type="AlphaFoldDB" id="B4S3G7"/>
<dbReference type="InterPro" id="IPR043130">
    <property type="entry name" value="CDP-OH_PTrfase_TM_dom"/>
</dbReference>
<evidence type="ECO:0000256" key="5">
    <source>
        <dbReference type="ARBA" id="ARBA00014944"/>
    </source>
</evidence>
<dbReference type="GO" id="GO:0046474">
    <property type="term" value="P:glycerophospholipid biosynthetic process"/>
    <property type="evidence" value="ECO:0007669"/>
    <property type="project" value="TreeGrafter"/>
</dbReference>
<keyword evidence="7 16" id="KW-0808">Transferase</keyword>
<dbReference type="EC" id="2.7.8.5" evidence="4 15"/>
<evidence type="ECO:0000256" key="4">
    <source>
        <dbReference type="ARBA" id="ARBA00013170"/>
    </source>
</evidence>
<dbReference type="Proteomes" id="UP000002725">
    <property type="component" value="Chromosome"/>
</dbReference>
<keyword evidence="8 17" id="KW-0812">Transmembrane</keyword>
<accession>B4S3G7</accession>
<keyword evidence="9 17" id="KW-1133">Transmembrane helix</keyword>
<feature type="transmembrane region" description="Helical" evidence="17">
    <location>
        <begin position="163"/>
        <end position="184"/>
    </location>
</feature>
<keyword evidence="13" id="KW-1208">Phospholipid metabolism</keyword>
<sequence length="196" mass="22401">MTLPNQLTILRIVLVPVFVYLLMLSSPLMKLFGVVVFIIASVTDAYDGYHARKYGETTRLGAFLDPLADKFLITAAFLVYVWYGYLDLWMVVLVALRDIVVTVLRVYAEWKDRPVVTSSEAKYKTLSQNIFAYVIMLFMLLAEPTFTGAAVASRMREVLFADYLDYIMLAITLFTVYTGVSYLLQNRKHLMEKTTS</sequence>
<dbReference type="PANTHER" id="PTHR14269">
    <property type="entry name" value="CDP-DIACYLGLYCEROL--GLYCEROL-3-PHOSPHATE 3-PHOSPHATIDYLTRANSFERASE-RELATED"/>
    <property type="match status" value="1"/>
</dbReference>
<dbReference type="InterPro" id="IPR004570">
    <property type="entry name" value="Phosphatidylglycerol_P_synth"/>
</dbReference>
<proteinExistence type="inferred from homology"/>
<comment type="subcellular location">
    <subcellularLocation>
        <location evidence="1">Membrane</location>
        <topology evidence="1">Multi-pass membrane protein</topology>
    </subcellularLocation>
</comment>
<evidence type="ECO:0000256" key="8">
    <source>
        <dbReference type="ARBA" id="ARBA00022692"/>
    </source>
</evidence>
<evidence type="ECO:0000256" key="12">
    <source>
        <dbReference type="ARBA" id="ARBA00023209"/>
    </source>
</evidence>
<dbReference type="Pfam" id="PF01066">
    <property type="entry name" value="CDP-OH_P_transf"/>
    <property type="match status" value="1"/>
</dbReference>
<feature type="transmembrane region" description="Helical" evidence="17">
    <location>
        <begin position="129"/>
        <end position="151"/>
    </location>
</feature>
<dbReference type="Gene3D" id="1.20.120.1760">
    <property type="match status" value="1"/>
</dbReference>
<comment type="pathway">
    <text evidence="2">Phospholipid metabolism; phosphatidylglycerol biosynthesis; phosphatidylglycerol from CDP-diacylglycerol: step 1/2.</text>
</comment>
<dbReference type="PANTHER" id="PTHR14269:SF11">
    <property type="entry name" value="CDP-DIACYLGLYCEROL--GLYCEROL-3-PHOSPHATE 3-PHOSPHATIDYLTRANSFERASE"/>
    <property type="match status" value="1"/>
</dbReference>
<evidence type="ECO:0000256" key="3">
    <source>
        <dbReference type="ARBA" id="ARBA00010441"/>
    </source>
</evidence>
<evidence type="ECO:0000256" key="16">
    <source>
        <dbReference type="RuleBase" id="RU003750"/>
    </source>
</evidence>
<comment type="catalytic activity">
    <reaction evidence="14">
        <text>a CDP-1,2-diacyl-sn-glycerol + sn-glycerol 3-phosphate = a 1,2-diacyl-sn-glycero-3-phospho-(1'-sn-glycero-3'-phosphate) + CMP + H(+)</text>
        <dbReference type="Rhea" id="RHEA:12593"/>
        <dbReference type="ChEBI" id="CHEBI:15378"/>
        <dbReference type="ChEBI" id="CHEBI:57597"/>
        <dbReference type="ChEBI" id="CHEBI:58332"/>
        <dbReference type="ChEBI" id="CHEBI:60110"/>
        <dbReference type="ChEBI" id="CHEBI:60377"/>
        <dbReference type="EC" id="2.7.8.5"/>
    </reaction>
</comment>
<evidence type="ECO:0000256" key="11">
    <source>
        <dbReference type="ARBA" id="ARBA00023136"/>
    </source>
</evidence>
<reference evidence="18" key="1">
    <citation type="submission" date="2008-06" db="EMBL/GenBank/DDBJ databases">
        <title>Complete sequence of chromosome of Prosthecochloris aestuarii DSM 271.</title>
        <authorList>
            <consortium name="US DOE Joint Genome Institute"/>
            <person name="Lucas S."/>
            <person name="Copeland A."/>
            <person name="Lapidus A."/>
            <person name="Glavina del Rio T."/>
            <person name="Dalin E."/>
            <person name="Tice H."/>
            <person name="Bruce D."/>
            <person name="Goodwin L."/>
            <person name="Pitluck S."/>
            <person name="Schmutz J."/>
            <person name="Larimer F."/>
            <person name="Land M."/>
            <person name="Hauser L."/>
            <person name="Kyrpides N."/>
            <person name="Anderson I."/>
            <person name="Liu Z."/>
            <person name="Li T."/>
            <person name="Zhao F."/>
            <person name="Overmann J."/>
            <person name="Bryant D.A."/>
            <person name="Richardson P."/>
        </authorList>
    </citation>
    <scope>NUCLEOTIDE SEQUENCE [LARGE SCALE GENOMIC DNA]</scope>
    <source>
        <strain evidence="18">DSM 271</strain>
    </source>
</reference>
<organism evidence="18 19">
    <name type="scientific">Prosthecochloris aestuarii (strain DSM 271 / SK 413)</name>
    <dbReference type="NCBI Taxonomy" id="290512"/>
    <lineage>
        <taxon>Bacteria</taxon>
        <taxon>Pseudomonadati</taxon>
        <taxon>Chlorobiota</taxon>
        <taxon>Chlorobiia</taxon>
        <taxon>Chlorobiales</taxon>
        <taxon>Chlorobiaceae</taxon>
        <taxon>Prosthecochloris</taxon>
    </lineage>
</organism>
<keyword evidence="10" id="KW-0443">Lipid metabolism</keyword>
<evidence type="ECO:0000256" key="7">
    <source>
        <dbReference type="ARBA" id="ARBA00022679"/>
    </source>
</evidence>
<evidence type="ECO:0000256" key="9">
    <source>
        <dbReference type="ARBA" id="ARBA00022989"/>
    </source>
</evidence>
<dbReference type="EMBL" id="CP001108">
    <property type="protein sequence ID" value="ACF46706.1"/>
    <property type="molecule type" value="Genomic_DNA"/>
</dbReference>
<evidence type="ECO:0000256" key="1">
    <source>
        <dbReference type="ARBA" id="ARBA00004141"/>
    </source>
</evidence>
<dbReference type="HOGENOM" id="CLU_051314_2_3_10"/>
<dbReference type="NCBIfam" id="TIGR00560">
    <property type="entry name" value="pgsA"/>
    <property type="match status" value="1"/>
</dbReference>
<name>B4S3G7_PROA2</name>
<dbReference type="GO" id="GO:0008444">
    <property type="term" value="F:CDP-diacylglycerol-glycerol-3-phosphate 3-phosphatidyltransferase activity"/>
    <property type="evidence" value="ECO:0007669"/>
    <property type="project" value="UniProtKB-UniRule"/>
</dbReference>
<feature type="transmembrane region" description="Helical" evidence="17">
    <location>
        <begin position="7"/>
        <end position="25"/>
    </location>
</feature>
<evidence type="ECO:0000313" key="18">
    <source>
        <dbReference type="EMBL" id="ACF46706.1"/>
    </source>
</evidence>
<evidence type="ECO:0000256" key="13">
    <source>
        <dbReference type="ARBA" id="ARBA00023264"/>
    </source>
</evidence>
<dbReference type="PROSITE" id="PS00379">
    <property type="entry name" value="CDP_ALCOHOL_P_TRANSF"/>
    <property type="match status" value="1"/>
</dbReference>
<evidence type="ECO:0000256" key="2">
    <source>
        <dbReference type="ARBA" id="ARBA00005042"/>
    </source>
</evidence>
<comment type="similarity">
    <text evidence="3 16">Belongs to the CDP-alcohol phosphatidyltransferase class-I family.</text>
</comment>
<evidence type="ECO:0000313" key="19">
    <source>
        <dbReference type="Proteomes" id="UP000002725"/>
    </source>
</evidence>
<keyword evidence="6" id="KW-0444">Lipid biosynthesis</keyword>
<dbReference type="eggNOG" id="COG0558">
    <property type="taxonomic scope" value="Bacteria"/>
</dbReference>
<keyword evidence="11 17" id="KW-0472">Membrane</keyword>
<dbReference type="PIRSF" id="PIRSF000847">
    <property type="entry name" value="Phos_ph_gly_syn"/>
    <property type="match status" value="1"/>
</dbReference>
<dbReference type="InterPro" id="IPR000462">
    <property type="entry name" value="CDP-OH_P_trans"/>
</dbReference>
<keyword evidence="19" id="KW-1185">Reference proteome</keyword>
<dbReference type="GO" id="GO:0016020">
    <property type="term" value="C:membrane"/>
    <property type="evidence" value="ECO:0007669"/>
    <property type="project" value="UniProtKB-SubCell"/>
</dbReference>